<dbReference type="EMBL" id="QYRP01000002">
    <property type="protein sequence ID" value="RJS47422.1"/>
    <property type="molecule type" value="Genomic_DNA"/>
</dbReference>
<evidence type="ECO:0000313" key="3">
    <source>
        <dbReference type="Proteomes" id="UP000276542"/>
    </source>
</evidence>
<reference evidence="3" key="1">
    <citation type="submission" date="2018-09" db="EMBL/GenBank/DDBJ databases">
        <authorList>
            <person name="Zhu H."/>
        </authorList>
    </citation>
    <scope>NUCLEOTIDE SEQUENCE [LARGE SCALE GENOMIC DNA]</scope>
    <source>
        <strain evidence="3">K1W22B-1</strain>
    </source>
</reference>
<evidence type="ECO:0000313" key="2">
    <source>
        <dbReference type="EMBL" id="RJS47422.1"/>
    </source>
</evidence>
<name>A0A3A5HAS8_9ACTN</name>
<feature type="transmembrane region" description="Helical" evidence="1">
    <location>
        <begin position="211"/>
        <end position="232"/>
    </location>
</feature>
<comment type="caution">
    <text evidence="2">The sequence shown here is derived from an EMBL/GenBank/DDBJ whole genome shotgun (WGS) entry which is preliminary data.</text>
</comment>
<dbReference type="OrthoDB" id="3173428at2"/>
<keyword evidence="1" id="KW-0472">Membrane</keyword>
<dbReference type="Proteomes" id="UP000276542">
    <property type="component" value="Unassembled WGS sequence"/>
</dbReference>
<keyword evidence="1" id="KW-1133">Transmembrane helix</keyword>
<keyword evidence="3" id="KW-1185">Reference proteome</keyword>
<proteinExistence type="predicted"/>
<feature type="transmembrane region" description="Helical" evidence="1">
    <location>
        <begin position="261"/>
        <end position="281"/>
    </location>
</feature>
<dbReference type="AlphaFoldDB" id="A0A3A5HAS8"/>
<dbReference type="RefSeq" id="WP_120061388.1">
    <property type="nucleotide sequence ID" value="NZ_QYRP01000002.1"/>
</dbReference>
<sequence length="282" mass="31608">MSTEESGQRPQPQYPRLTSTERAIYRREHKQSSWVGGPAALKKIQQTVEDLLEREFLKEVAALGPAPTENDYGVHERALERIVQKHKLSVRVSGRGDRWTNTGDIASSLEGVKLDEIDRITIQTSWSSHSPQIDITLRDTTVRDGAKLVVSGTDEHWVAGAFDQLKEQLLDQRPKWAPFRHFTWPTLILAIVFNFGIQLVALALPDGKWEASSVALAVLLAVVVYAGSLWLLERARRWALPSLDVHRDGDPSRSHRRIKTVGATVTFLLASVIIPAVFLLLD</sequence>
<accession>A0A3A5HAS8</accession>
<keyword evidence="1" id="KW-0812">Transmembrane</keyword>
<feature type="transmembrane region" description="Helical" evidence="1">
    <location>
        <begin position="182"/>
        <end position="205"/>
    </location>
</feature>
<organism evidence="2 3">
    <name type="scientific">Nocardioides cavernaquae</name>
    <dbReference type="NCBI Taxonomy" id="2321396"/>
    <lineage>
        <taxon>Bacteria</taxon>
        <taxon>Bacillati</taxon>
        <taxon>Actinomycetota</taxon>
        <taxon>Actinomycetes</taxon>
        <taxon>Propionibacteriales</taxon>
        <taxon>Nocardioidaceae</taxon>
        <taxon>Nocardioides</taxon>
    </lineage>
</organism>
<gene>
    <name evidence="2" type="ORF">D4739_15165</name>
</gene>
<evidence type="ECO:0000256" key="1">
    <source>
        <dbReference type="SAM" id="Phobius"/>
    </source>
</evidence>
<protein>
    <submittedName>
        <fullName evidence="2">Uncharacterized protein</fullName>
    </submittedName>
</protein>